<dbReference type="Proteomes" id="UP000683310">
    <property type="component" value="Chromosome"/>
</dbReference>
<dbReference type="InterPro" id="IPR015908">
    <property type="entry name" value="Allantoicase_dom"/>
</dbReference>
<proteinExistence type="inferred from homology"/>
<dbReference type="InterPro" id="IPR008979">
    <property type="entry name" value="Galactose-bd-like_sf"/>
</dbReference>
<dbReference type="HAMAP" id="MF_00813">
    <property type="entry name" value="Allantoicase"/>
    <property type="match status" value="1"/>
</dbReference>
<keyword evidence="2 4" id="KW-0378">Hydrolase</keyword>
<dbReference type="PIRSF" id="PIRSF016516">
    <property type="entry name" value="Allantoicase"/>
    <property type="match status" value="1"/>
</dbReference>
<dbReference type="GO" id="GO:0004037">
    <property type="term" value="F:allantoicase activity"/>
    <property type="evidence" value="ECO:0007669"/>
    <property type="project" value="UniProtKB-EC"/>
</dbReference>
<dbReference type="NCBIfam" id="TIGR02961">
    <property type="entry name" value="allantoicase"/>
    <property type="match status" value="1"/>
</dbReference>
<dbReference type="PANTHER" id="PTHR12045">
    <property type="entry name" value="ALLANTOICASE"/>
    <property type="match status" value="1"/>
</dbReference>
<feature type="domain" description="Allantoicase" evidence="3">
    <location>
        <begin position="186"/>
        <end position="326"/>
    </location>
</feature>
<dbReference type="SUPFAM" id="SSF49785">
    <property type="entry name" value="Galactose-binding domain-like"/>
    <property type="match status" value="2"/>
</dbReference>
<evidence type="ECO:0000256" key="1">
    <source>
        <dbReference type="ARBA" id="ARBA00009242"/>
    </source>
</evidence>
<evidence type="ECO:0000259" key="3">
    <source>
        <dbReference type="Pfam" id="PF03561"/>
    </source>
</evidence>
<dbReference type="Pfam" id="PF03561">
    <property type="entry name" value="Allantoicase"/>
    <property type="match status" value="2"/>
</dbReference>
<keyword evidence="2" id="KW-0659">Purine metabolism</keyword>
<protein>
    <recommendedName>
        <fullName evidence="2">Probable allantoicase</fullName>
        <ecNumber evidence="2">3.5.3.4</ecNumber>
    </recommendedName>
    <alternativeName>
        <fullName evidence="2">Allantoate amidinohydrolase</fullName>
    </alternativeName>
</protein>
<comment type="pathway">
    <text evidence="2">Nitrogen metabolism; (S)-allantoin degradation; (S)-ureidoglycolate from allantoate (aminidohydrolase route): step 1/1.</text>
</comment>
<sequence>MSDFTALPDLAVRSNRAAVVAASDESFEERENLIHPWEPKFSPETFGTKGQEYDGWETRRRRNEPGNDWAIIRLGMPGRIRGVVIDTAWFKGNYPPFASVQACRASGYPTVAELDSAEWVEVVEKSPLTGDAKHEFPVDSEGVFTHVRLTMFPDGGIARIRVHGDVVPDPALLIGVTVDLAALENGARTLACSNMFYSAPDNMLAPGLARNQSEGWETGRRRDDGNDWAVLALAAQGVPELIEIDTTNLVFNAPAEVRLRAIDLPDGAPVPPADDPAWFDLLPTTAVQPDTPHRIRLGAEFCRPATHARVDIYPDGGIARLRILGSLTAAGENTLTTRWS</sequence>
<evidence type="ECO:0000256" key="2">
    <source>
        <dbReference type="HAMAP-Rule" id="MF_00813"/>
    </source>
</evidence>
<reference evidence="4 5" key="1">
    <citation type="submission" date="2021-04" db="EMBL/GenBank/DDBJ databases">
        <title>Nocardia tengchongensis.</title>
        <authorList>
            <person name="Zhuang k."/>
            <person name="Ran Y."/>
            <person name="Li W."/>
        </authorList>
    </citation>
    <scope>NUCLEOTIDE SEQUENCE [LARGE SCALE GENOMIC DNA]</scope>
    <source>
        <strain evidence="4 5">CFH S0057</strain>
    </source>
</reference>
<dbReference type="EC" id="3.5.3.4" evidence="2"/>
<keyword evidence="5" id="KW-1185">Reference proteome</keyword>
<dbReference type="InterPro" id="IPR005164">
    <property type="entry name" value="Allantoicase"/>
</dbReference>
<organism evidence="4 5">
    <name type="scientific">Nocardia tengchongensis</name>
    <dbReference type="NCBI Taxonomy" id="2055889"/>
    <lineage>
        <taxon>Bacteria</taxon>
        <taxon>Bacillati</taxon>
        <taxon>Actinomycetota</taxon>
        <taxon>Actinomycetes</taxon>
        <taxon>Mycobacteriales</taxon>
        <taxon>Nocardiaceae</taxon>
        <taxon>Nocardia</taxon>
    </lineage>
</organism>
<dbReference type="EMBL" id="CP074371">
    <property type="protein sequence ID" value="QVI20019.1"/>
    <property type="molecule type" value="Genomic_DNA"/>
</dbReference>
<comment type="catalytic activity">
    <reaction evidence="2">
        <text>allantoate + H2O = (S)-ureidoglycolate + urea</text>
        <dbReference type="Rhea" id="RHEA:11016"/>
        <dbReference type="ChEBI" id="CHEBI:15377"/>
        <dbReference type="ChEBI" id="CHEBI:16199"/>
        <dbReference type="ChEBI" id="CHEBI:17536"/>
        <dbReference type="ChEBI" id="CHEBI:57296"/>
        <dbReference type="EC" id="3.5.3.4"/>
    </reaction>
</comment>
<dbReference type="Gene3D" id="2.60.120.260">
    <property type="entry name" value="Galactose-binding domain-like"/>
    <property type="match status" value="2"/>
</dbReference>
<accession>A0ABX8CMA4</accession>
<feature type="domain" description="Allantoicase" evidence="3">
    <location>
        <begin position="17"/>
        <end position="166"/>
    </location>
</feature>
<gene>
    <name evidence="2 4" type="primary">alc</name>
    <name evidence="4" type="ORF">KHQ06_27655</name>
</gene>
<evidence type="ECO:0000313" key="5">
    <source>
        <dbReference type="Proteomes" id="UP000683310"/>
    </source>
</evidence>
<name>A0ABX8CMA4_9NOCA</name>
<dbReference type="PANTHER" id="PTHR12045:SF3">
    <property type="entry name" value="INACTIVE ALLANTOICASE-RELATED"/>
    <property type="match status" value="1"/>
</dbReference>
<comment type="similarity">
    <text evidence="1 2">Belongs to the allantoicase family.</text>
</comment>
<evidence type="ECO:0000313" key="4">
    <source>
        <dbReference type="EMBL" id="QVI20019.1"/>
    </source>
</evidence>